<name>A0A6P4Y746_BRABE</name>
<accession>A0A6P4Y746</accession>
<protein>
    <submittedName>
        <fullName evidence="3">Uncharacterized protein LOC109462458</fullName>
    </submittedName>
</protein>
<evidence type="ECO:0000259" key="1">
    <source>
        <dbReference type="Pfam" id="PF14534"/>
    </source>
</evidence>
<feature type="domain" description="DUF4440" evidence="1">
    <location>
        <begin position="13"/>
        <end position="117"/>
    </location>
</feature>
<dbReference type="PANTHER" id="PTHR31664">
    <property type="entry name" value="PROTEIN CBG16427"/>
    <property type="match status" value="1"/>
</dbReference>
<dbReference type="Proteomes" id="UP000515135">
    <property type="component" value="Unplaced"/>
</dbReference>
<gene>
    <name evidence="3" type="primary">LOC109462458</name>
</gene>
<keyword evidence="2" id="KW-1185">Reference proteome</keyword>
<sequence length="129" mass="14434">MDVDLKTLKEMIKARNRTSMALYKANDMKGLAKLYTEDCKVMPPGSGTEYGRDGVEKALSGSWSDGVRAFELKTEEVGPMDSDVIYERGTCTTMAEDGSVTDECKYVLIWKKVKGEWFVHTDIFNSSKA</sequence>
<dbReference type="KEGG" id="bbel:109462458"/>
<reference evidence="3" key="1">
    <citation type="submission" date="2025-08" db="UniProtKB">
        <authorList>
            <consortium name="RefSeq"/>
        </authorList>
    </citation>
    <scope>IDENTIFICATION</scope>
    <source>
        <tissue evidence="3">Gonad</tissue>
    </source>
</reference>
<dbReference type="AlphaFoldDB" id="A0A6P4Y746"/>
<dbReference type="GeneID" id="109462458"/>
<evidence type="ECO:0000313" key="2">
    <source>
        <dbReference type="Proteomes" id="UP000515135"/>
    </source>
</evidence>
<dbReference type="SUPFAM" id="SSF54427">
    <property type="entry name" value="NTF2-like"/>
    <property type="match status" value="1"/>
</dbReference>
<dbReference type="RefSeq" id="XP_019614572.1">
    <property type="nucleotide sequence ID" value="XM_019759013.1"/>
</dbReference>
<proteinExistence type="predicted"/>
<dbReference type="CDD" id="cd00531">
    <property type="entry name" value="NTF2_like"/>
    <property type="match status" value="1"/>
</dbReference>
<dbReference type="InterPro" id="IPR032710">
    <property type="entry name" value="NTF2-like_dom_sf"/>
</dbReference>
<dbReference type="Gene3D" id="3.10.450.50">
    <property type="match status" value="1"/>
</dbReference>
<organism evidence="2 3">
    <name type="scientific">Branchiostoma belcheri</name>
    <name type="common">Amphioxus</name>
    <dbReference type="NCBI Taxonomy" id="7741"/>
    <lineage>
        <taxon>Eukaryota</taxon>
        <taxon>Metazoa</taxon>
        <taxon>Chordata</taxon>
        <taxon>Cephalochordata</taxon>
        <taxon>Leptocardii</taxon>
        <taxon>Amphioxiformes</taxon>
        <taxon>Branchiostomatidae</taxon>
        <taxon>Branchiostoma</taxon>
    </lineage>
</organism>
<evidence type="ECO:0000313" key="3">
    <source>
        <dbReference type="RefSeq" id="XP_019614572.1"/>
    </source>
</evidence>
<dbReference type="PANTHER" id="PTHR31664:SF8">
    <property type="entry name" value="DUF4440 DOMAIN-CONTAINING PROTEIN"/>
    <property type="match status" value="1"/>
</dbReference>
<dbReference type="InterPro" id="IPR027843">
    <property type="entry name" value="DUF4440"/>
</dbReference>
<dbReference type="OrthoDB" id="5970825at2759"/>
<dbReference type="Pfam" id="PF14534">
    <property type="entry name" value="DUF4440"/>
    <property type="match status" value="1"/>
</dbReference>